<evidence type="ECO:0000313" key="8">
    <source>
        <dbReference type="Proteomes" id="UP001549363"/>
    </source>
</evidence>
<dbReference type="PROSITE" id="PS00397">
    <property type="entry name" value="RECOMBINASES_1"/>
    <property type="match status" value="1"/>
</dbReference>
<accession>A0ABV2PPL1</accession>
<protein>
    <submittedName>
        <fullName evidence="7">Site-specific DNA recombinase</fullName>
    </submittedName>
</protein>
<dbReference type="InterPro" id="IPR036162">
    <property type="entry name" value="Resolvase-like_N_sf"/>
</dbReference>
<feature type="domain" description="Recombinase" evidence="6">
    <location>
        <begin position="168"/>
        <end position="259"/>
    </location>
</feature>
<evidence type="ECO:0000256" key="2">
    <source>
        <dbReference type="ARBA" id="ARBA00023125"/>
    </source>
</evidence>
<reference evidence="7 8" key="1">
    <citation type="submission" date="2024-06" db="EMBL/GenBank/DDBJ databases">
        <title>Sorghum-associated microbial communities from plants grown in Nebraska, USA.</title>
        <authorList>
            <person name="Schachtman D."/>
        </authorList>
    </citation>
    <scope>NUCLEOTIDE SEQUENCE [LARGE SCALE GENOMIC DNA]</scope>
    <source>
        <strain evidence="7 8">736</strain>
    </source>
</reference>
<dbReference type="InterPro" id="IPR050639">
    <property type="entry name" value="SSR_resolvase"/>
</dbReference>
<evidence type="ECO:0000259" key="6">
    <source>
        <dbReference type="PROSITE" id="PS51737"/>
    </source>
</evidence>
<evidence type="ECO:0000256" key="4">
    <source>
        <dbReference type="PROSITE-ProRule" id="PRU10137"/>
    </source>
</evidence>
<dbReference type="Gene3D" id="3.90.1750.20">
    <property type="entry name" value="Putative Large Serine Recombinase, Chain B, Domain 2"/>
    <property type="match status" value="1"/>
</dbReference>
<dbReference type="InterPro" id="IPR006119">
    <property type="entry name" value="Resolv_N"/>
</dbReference>
<dbReference type="Pfam" id="PF00239">
    <property type="entry name" value="Resolvase"/>
    <property type="match status" value="1"/>
</dbReference>
<dbReference type="SMART" id="SM00857">
    <property type="entry name" value="Resolvase"/>
    <property type="match status" value="1"/>
</dbReference>
<name>A0ABV2PPL1_9BACI</name>
<dbReference type="PROSITE" id="PS51736">
    <property type="entry name" value="RECOMBINASES_3"/>
    <property type="match status" value="1"/>
</dbReference>
<dbReference type="Gene3D" id="3.40.50.1390">
    <property type="entry name" value="Resolvase, N-terminal catalytic domain"/>
    <property type="match status" value="1"/>
</dbReference>
<gene>
    <name evidence="7" type="ORF">ABIA69_003754</name>
</gene>
<evidence type="ECO:0000259" key="5">
    <source>
        <dbReference type="PROSITE" id="PS51736"/>
    </source>
</evidence>
<keyword evidence="2" id="KW-0238">DNA-binding</keyword>
<dbReference type="SUPFAM" id="SSF53041">
    <property type="entry name" value="Resolvase-like"/>
    <property type="match status" value="1"/>
</dbReference>
<evidence type="ECO:0000313" key="7">
    <source>
        <dbReference type="EMBL" id="MET4562563.1"/>
    </source>
</evidence>
<feature type="domain" description="Resolvase/invertase-type recombinase catalytic" evidence="5">
    <location>
        <begin position="3"/>
        <end position="160"/>
    </location>
</feature>
<dbReference type="CDD" id="cd00338">
    <property type="entry name" value="Ser_Recombinase"/>
    <property type="match status" value="1"/>
</dbReference>
<organism evidence="7 8">
    <name type="scientific">Lysinibacillus parviboronicapiens</name>
    <dbReference type="NCBI Taxonomy" id="436516"/>
    <lineage>
        <taxon>Bacteria</taxon>
        <taxon>Bacillati</taxon>
        <taxon>Bacillota</taxon>
        <taxon>Bacilli</taxon>
        <taxon>Bacillales</taxon>
        <taxon>Bacillaceae</taxon>
        <taxon>Lysinibacillus</taxon>
    </lineage>
</organism>
<evidence type="ECO:0000256" key="1">
    <source>
        <dbReference type="ARBA" id="ARBA00022908"/>
    </source>
</evidence>
<dbReference type="InterPro" id="IPR011109">
    <property type="entry name" value="DNA_bind_recombinase_dom"/>
</dbReference>
<feature type="active site" description="O-(5'-phospho-DNA)-serine intermediate" evidence="4">
    <location>
        <position position="11"/>
    </location>
</feature>
<dbReference type="EMBL" id="JBEPSB010000022">
    <property type="protein sequence ID" value="MET4562563.1"/>
    <property type="molecule type" value="Genomic_DNA"/>
</dbReference>
<comment type="caution">
    <text evidence="7">The sequence shown here is derived from an EMBL/GenBank/DDBJ whole genome shotgun (WGS) entry which is preliminary data.</text>
</comment>
<dbReference type="InterPro" id="IPR006118">
    <property type="entry name" value="Recombinase_CS"/>
</dbReference>
<dbReference type="InterPro" id="IPR038109">
    <property type="entry name" value="DNA_bind_recomb_sf"/>
</dbReference>
<keyword evidence="8" id="KW-1185">Reference proteome</keyword>
<keyword evidence="3" id="KW-0233">DNA recombination</keyword>
<sequence length="259" mass="29959">MVNVIGYIRVSTLGQVKDGYSLTYQKDEIKLFCEKQGWNLLECFIDAGISGAKIDEEALEVEREGFQDMLTEISTSKVDFVIVLNTNRLWRADIVKVLVHRELKKFGVDVKSIEQPNYSIYKKDPNDFLVNGLMELLDEYQRMEITMKLARGRNMKAKQGKYAGGKPIYGYTAKKGQKFLRVNEEEAKTVRRLFELKGNFQSWSLSQLASQLNNEGYSTQQGKRFTKVQVKRILDRKDFYEGMYCYGEIKTKGVHEPIL</sequence>
<keyword evidence="1" id="KW-0229">DNA integration</keyword>
<proteinExistence type="predicted"/>
<dbReference type="PROSITE" id="PS51737">
    <property type="entry name" value="RECOMBINASE_DNA_BIND"/>
    <property type="match status" value="1"/>
</dbReference>
<evidence type="ECO:0000256" key="3">
    <source>
        <dbReference type="ARBA" id="ARBA00023172"/>
    </source>
</evidence>
<dbReference type="PANTHER" id="PTHR30461:SF23">
    <property type="entry name" value="DNA RECOMBINASE-RELATED"/>
    <property type="match status" value="1"/>
</dbReference>
<dbReference type="Pfam" id="PF07508">
    <property type="entry name" value="Recombinase"/>
    <property type="match status" value="1"/>
</dbReference>
<dbReference type="PANTHER" id="PTHR30461">
    <property type="entry name" value="DNA-INVERTASE FROM LAMBDOID PROPHAGE"/>
    <property type="match status" value="1"/>
</dbReference>
<dbReference type="Proteomes" id="UP001549363">
    <property type="component" value="Unassembled WGS sequence"/>
</dbReference>